<dbReference type="GO" id="GO:0009089">
    <property type="term" value="P:lysine biosynthetic process via diaminopimelate"/>
    <property type="evidence" value="ECO:0007669"/>
    <property type="project" value="TreeGrafter"/>
</dbReference>
<keyword evidence="4" id="KW-1185">Reference proteome</keyword>
<dbReference type="RefSeq" id="WP_159750507.1">
    <property type="nucleotide sequence ID" value="NZ_WUQX01000001.1"/>
</dbReference>
<name>A0A7X3MF48_9FIRM</name>
<dbReference type="EMBL" id="WUQX01000001">
    <property type="protein sequence ID" value="MXP75202.1"/>
    <property type="molecule type" value="Genomic_DNA"/>
</dbReference>
<dbReference type="SUPFAM" id="SSF51419">
    <property type="entry name" value="PLP-binding barrel"/>
    <property type="match status" value="1"/>
</dbReference>
<comment type="caution">
    <text evidence="3">The sequence shown here is derived from an EMBL/GenBank/DDBJ whole genome shotgun (WGS) entry which is preliminary data.</text>
</comment>
<dbReference type="PANTHER" id="PTHR43727">
    <property type="entry name" value="DIAMINOPIMELATE DECARBOXYLASE"/>
    <property type="match status" value="1"/>
</dbReference>
<proteinExistence type="predicted"/>
<dbReference type="Proteomes" id="UP000460412">
    <property type="component" value="Unassembled WGS sequence"/>
</dbReference>
<dbReference type="AlphaFoldDB" id="A0A7X3MF48"/>
<evidence type="ECO:0000256" key="1">
    <source>
        <dbReference type="ARBA" id="ARBA00001933"/>
    </source>
</evidence>
<dbReference type="InterPro" id="IPR029066">
    <property type="entry name" value="PLP-binding_barrel"/>
</dbReference>
<accession>A0A7X3MF48</accession>
<dbReference type="Gene3D" id="3.20.20.10">
    <property type="entry name" value="Alanine racemase"/>
    <property type="match status" value="1"/>
</dbReference>
<dbReference type="GO" id="GO:0008836">
    <property type="term" value="F:diaminopimelate decarboxylase activity"/>
    <property type="evidence" value="ECO:0007669"/>
    <property type="project" value="TreeGrafter"/>
</dbReference>
<comment type="cofactor">
    <cofactor evidence="1">
        <name>pyridoxal 5'-phosphate</name>
        <dbReference type="ChEBI" id="CHEBI:597326"/>
    </cofactor>
</comment>
<keyword evidence="2" id="KW-0663">Pyridoxal phosphate</keyword>
<evidence type="ECO:0000256" key="2">
    <source>
        <dbReference type="ARBA" id="ARBA00022898"/>
    </source>
</evidence>
<evidence type="ECO:0000313" key="4">
    <source>
        <dbReference type="Proteomes" id="UP000460412"/>
    </source>
</evidence>
<evidence type="ECO:0008006" key="5">
    <source>
        <dbReference type="Google" id="ProtNLM"/>
    </source>
</evidence>
<evidence type="ECO:0000313" key="3">
    <source>
        <dbReference type="EMBL" id="MXP75202.1"/>
    </source>
</evidence>
<organism evidence="3 4">
    <name type="scientific">Sporofaciens musculi</name>
    <dbReference type="NCBI Taxonomy" id="2681861"/>
    <lineage>
        <taxon>Bacteria</taxon>
        <taxon>Bacillati</taxon>
        <taxon>Bacillota</taxon>
        <taxon>Clostridia</taxon>
        <taxon>Lachnospirales</taxon>
        <taxon>Lachnospiraceae</taxon>
        <taxon>Sporofaciens</taxon>
    </lineage>
</organism>
<sequence>MITNYLLDLPTPCHVIDLDKIESNLNVLEYLCKKTNLLLLFALKGFSNPQILKYFILHFDGISASSLWEARLAKELTSLPVHTFSPSYCEKTFSSICSFSDYIIFNSISQWERFKTTIISEKLNCGIRINPEYSEIKKYAINPCHPSSRFGVHIEELEKIDFSNIKGIHFHNMCEQYSDTFRNTLTVIEKNLEYIYIKRNG</sequence>
<protein>
    <recommendedName>
        <fullName evidence="5">Carboxynorspermidine decarboxylase</fullName>
    </recommendedName>
</protein>
<gene>
    <name evidence="3" type="ORF">GN277_07350</name>
</gene>
<reference evidence="3 4" key="1">
    <citation type="submission" date="2019-12" db="EMBL/GenBank/DDBJ databases">
        <title>Sporaefaciens musculi gen. nov., sp. nov., a novel bacterium isolated from the caecum of an obese mouse.</title>
        <authorList>
            <person name="Rasmussen T.S."/>
            <person name="Streidl T."/>
            <person name="Hitch T.C.A."/>
            <person name="Wortmann E."/>
            <person name="Deptula P."/>
            <person name="Hansen M."/>
            <person name="Nielsen D.S."/>
            <person name="Clavel T."/>
            <person name="Vogensen F.K."/>
        </authorList>
    </citation>
    <scope>NUCLEOTIDE SEQUENCE [LARGE SCALE GENOMIC DNA]</scope>
    <source>
        <strain evidence="3 4">WCA-9-b2</strain>
    </source>
</reference>
<dbReference type="PANTHER" id="PTHR43727:SF1">
    <property type="entry name" value="CARBOXYNORSPERMIDINE_CARBOXYSPERMIDINE DECARBOXYLASE"/>
    <property type="match status" value="1"/>
</dbReference>